<evidence type="ECO:0000256" key="6">
    <source>
        <dbReference type="ARBA" id="ARBA00022630"/>
    </source>
</evidence>
<keyword evidence="6 11" id="KW-0285">Flavoprotein</keyword>
<keyword evidence="15" id="KW-1185">Reference proteome</keyword>
<dbReference type="GO" id="GO:0009331">
    <property type="term" value="C:glycerol-3-phosphate dehydrogenase (FAD) complex"/>
    <property type="evidence" value="ECO:0007669"/>
    <property type="project" value="UniProtKB-UniRule"/>
</dbReference>
<dbReference type="EMBL" id="FNGF01000003">
    <property type="protein sequence ID" value="SDL06508.1"/>
    <property type="molecule type" value="Genomic_DNA"/>
</dbReference>
<dbReference type="Pfam" id="PF16901">
    <property type="entry name" value="DAO_C"/>
    <property type="match status" value="1"/>
</dbReference>
<dbReference type="Gene3D" id="3.50.50.60">
    <property type="entry name" value="FAD/NAD(P)-binding domain"/>
    <property type="match status" value="1"/>
</dbReference>
<dbReference type="SUPFAM" id="SSF54373">
    <property type="entry name" value="FAD-linked reductases, C-terminal domain"/>
    <property type="match status" value="1"/>
</dbReference>
<evidence type="ECO:0000256" key="1">
    <source>
        <dbReference type="ARBA" id="ARBA00001974"/>
    </source>
</evidence>
<gene>
    <name evidence="14" type="ORF">SAMN05216298_2544</name>
</gene>
<feature type="domain" description="Alpha-glycerophosphate oxidase C-terminal" evidence="13">
    <location>
        <begin position="418"/>
        <end position="540"/>
    </location>
</feature>
<dbReference type="SUPFAM" id="SSF51905">
    <property type="entry name" value="FAD/NAD(P)-binding domain"/>
    <property type="match status" value="1"/>
</dbReference>
<dbReference type="STRING" id="380244.SAMN05216298_2544"/>
<evidence type="ECO:0000256" key="2">
    <source>
        <dbReference type="ARBA" id="ARBA00004496"/>
    </source>
</evidence>
<comment type="catalytic activity">
    <reaction evidence="10 11">
        <text>a quinone + sn-glycerol 3-phosphate = dihydroxyacetone phosphate + a quinol</text>
        <dbReference type="Rhea" id="RHEA:18977"/>
        <dbReference type="ChEBI" id="CHEBI:24646"/>
        <dbReference type="ChEBI" id="CHEBI:57597"/>
        <dbReference type="ChEBI" id="CHEBI:57642"/>
        <dbReference type="ChEBI" id="CHEBI:132124"/>
        <dbReference type="EC" id="1.1.5.3"/>
    </reaction>
</comment>
<evidence type="ECO:0000313" key="15">
    <source>
        <dbReference type="Proteomes" id="UP000198662"/>
    </source>
</evidence>
<dbReference type="FunFam" id="1.10.8.870:FF:000003">
    <property type="entry name" value="Glycerol-3-phosphate dehydrogenase"/>
    <property type="match status" value="1"/>
</dbReference>
<keyword evidence="9 11" id="KW-0560">Oxidoreductase</keyword>
<keyword evidence="8" id="KW-0274">FAD</keyword>
<evidence type="ECO:0000256" key="3">
    <source>
        <dbReference type="ARBA" id="ARBA00007330"/>
    </source>
</evidence>
<evidence type="ECO:0000259" key="13">
    <source>
        <dbReference type="Pfam" id="PF16901"/>
    </source>
</evidence>
<comment type="similarity">
    <text evidence="3 11">Belongs to the FAD-dependent glycerol-3-phosphate dehydrogenase family.</text>
</comment>
<reference evidence="15" key="1">
    <citation type="submission" date="2016-10" db="EMBL/GenBank/DDBJ databases">
        <authorList>
            <person name="Varghese N."/>
            <person name="Submissions S."/>
        </authorList>
    </citation>
    <scope>NUCLEOTIDE SEQUENCE [LARGE SCALE GENOMIC DNA]</scope>
    <source>
        <strain evidence="15">CGMCC 4.3147</strain>
    </source>
</reference>
<dbReference type="GO" id="GO:0006071">
    <property type="term" value="P:glycerol metabolic process"/>
    <property type="evidence" value="ECO:0007669"/>
    <property type="project" value="UniProtKB-KW"/>
</dbReference>
<dbReference type="PRINTS" id="PR01001">
    <property type="entry name" value="FADG3PDH"/>
</dbReference>
<name>A0A1G9H0N5_9ACTN</name>
<dbReference type="Pfam" id="PF01266">
    <property type="entry name" value="DAO"/>
    <property type="match status" value="1"/>
</dbReference>
<dbReference type="Gene3D" id="3.30.9.10">
    <property type="entry name" value="D-Amino Acid Oxidase, subunit A, domain 2"/>
    <property type="match status" value="1"/>
</dbReference>
<dbReference type="EC" id="1.1.5.3" evidence="4 11"/>
<feature type="domain" description="FAD dependent oxidoreductase" evidence="12">
    <location>
        <begin position="33"/>
        <end position="390"/>
    </location>
</feature>
<dbReference type="RefSeq" id="WP_091048940.1">
    <property type="nucleotide sequence ID" value="NZ_FNGF01000003.1"/>
</dbReference>
<proteinExistence type="inferred from homology"/>
<sequence length="587" mass="63111">MRTPASWTRSQAGRLSPERRRADLERLGRDVFDVVVVGGGATGAGAALDAASRGLKTALVEARDLASGTSSRSSKLVHGGLRYLEQLELGLVHEALTERGLLAGSLAPHLVRPVPFLLPLKGIWERGYYGAGVAAYDVLATAMSLGSAGAGRGGLPWHRHLSRAGALRAFPDLDPRVRGAIRYYDAQVDDARLVVALARTAASLGAAVVTSAQAVGFAREGGRLSGVEVLDVESGTKRTVKARTVVCAAGVWSDELARMLPERTGMAVKASKGVHLVLPGAAIRGSAGIISRTKWSVLFIIPWDRHWLIGTTDTEWDLDPAHPAASASDVAYLLQQASDVLGRRLDVSQVEGVYAGLRPLLRGETEETSKLSREHAVVRPEPGLYFIAGGKLTTYRIMARDAIDAAAAHLGPDVPASGTHLLPLLGADGYAVYWDNRARIAKRAKTSVATVEHLLRRYGCLAPQLLAMIAEQPQLARPLADSEYLRAEVVYAARYEGALHLDDLLTRRLRLSIESFDRGTRAAMDAAALAGAVLGWEDPRRALEVETYLHRVDAERRSQQQPDDDAAETARLAAVELRRLARARPIG</sequence>
<evidence type="ECO:0000256" key="9">
    <source>
        <dbReference type="ARBA" id="ARBA00023002"/>
    </source>
</evidence>
<keyword evidence="5" id="KW-0963">Cytoplasm</keyword>
<dbReference type="PANTHER" id="PTHR11985:SF31">
    <property type="entry name" value="GLYCEROL-3-PHOSPHATE DEHYDROGENASE 2"/>
    <property type="match status" value="1"/>
</dbReference>
<dbReference type="OrthoDB" id="9766796at2"/>
<evidence type="ECO:0000256" key="5">
    <source>
        <dbReference type="ARBA" id="ARBA00022490"/>
    </source>
</evidence>
<dbReference type="PROSITE" id="PS00977">
    <property type="entry name" value="FAD_G3PDH_1"/>
    <property type="match status" value="1"/>
</dbReference>
<dbReference type="InterPro" id="IPR000447">
    <property type="entry name" value="G3P_DH_FAD-dep"/>
</dbReference>
<dbReference type="PROSITE" id="PS00978">
    <property type="entry name" value="FAD_G3PDH_2"/>
    <property type="match status" value="1"/>
</dbReference>
<dbReference type="Proteomes" id="UP000198662">
    <property type="component" value="Unassembled WGS sequence"/>
</dbReference>
<comment type="subcellular location">
    <subcellularLocation>
        <location evidence="2">Cytoplasm</location>
    </subcellularLocation>
</comment>
<dbReference type="InterPro" id="IPR031656">
    <property type="entry name" value="DAO_C"/>
</dbReference>
<dbReference type="PANTHER" id="PTHR11985">
    <property type="entry name" value="GLYCEROL-3-PHOSPHATE DEHYDROGENASE"/>
    <property type="match status" value="1"/>
</dbReference>
<evidence type="ECO:0000256" key="11">
    <source>
        <dbReference type="RuleBase" id="RU361217"/>
    </source>
</evidence>
<evidence type="ECO:0000259" key="12">
    <source>
        <dbReference type="Pfam" id="PF01266"/>
    </source>
</evidence>
<protein>
    <recommendedName>
        <fullName evidence="4 11">Glycerol-3-phosphate dehydrogenase</fullName>
        <ecNumber evidence="4 11">1.1.5.3</ecNumber>
    </recommendedName>
</protein>
<dbReference type="Gene3D" id="1.10.8.870">
    <property type="entry name" value="Alpha-glycerophosphate oxidase, cap domain"/>
    <property type="match status" value="1"/>
</dbReference>
<comment type="cofactor">
    <cofactor evidence="1 11">
        <name>FAD</name>
        <dbReference type="ChEBI" id="CHEBI:57692"/>
    </cofactor>
</comment>
<organism evidence="14 15">
    <name type="scientific">Glycomyces sambucus</name>
    <dbReference type="NCBI Taxonomy" id="380244"/>
    <lineage>
        <taxon>Bacteria</taxon>
        <taxon>Bacillati</taxon>
        <taxon>Actinomycetota</taxon>
        <taxon>Actinomycetes</taxon>
        <taxon>Glycomycetales</taxon>
        <taxon>Glycomycetaceae</taxon>
        <taxon>Glycomyces</taxon>
    </lineage>
</organism>
<evidence type="ECO:0000256" key="4">
    <source>
        <dbReference type="ARBA" id="ARBA00013029"/>
    </source>
</evidence>
<dbReference type="GO" id="GO:0004368">
    <property type="term" value="F:glycerol-3-phosphate dehydrogenase (quinone) activity"/>
    <property type="evidence" value="ECO:0007669"/>
    <property type="project" value="UniProtKB-EC"/>
</dbReference>
<evidence type="ECO:0000256" key="10">
    <source>
        <dbReference type="ARBA" id="ARBA00049055"/>
    </source>
</evidence>
<evidence type="ECO:0000256" key="7">
    <source>
        <dbReference type="ARBA" id="ARBA00022798"/>
    </source>
</evidence>
<dbReference type="GO" id="GO:0046168">
    <property type="term" value="P:glycerol-3-phosphate catabolic process"/>
    <property type="evidence" value="ECO:0007669"/>
    <property type="project" value="TreeGrafter"/>
</dbReference>
<dbReference type="AlphaFoldDB" id="A0A1G9H0N5"/>
<dbReference type="InterPro" id="IPR038299">
    <property type="entry name" value="DAO_C_sf"/>
</dbReference>
<evidence type="ECO:0000313" key="14">
    <source>
        <dbReference type="EMBL" id="SDL06508.1"/>
    </source>
</evidence>
<evidence type="ECO:0000256" key="8">
    <source>
        <dbReference type="ARBA" id="ARBA00022827"/>
    </source>
</evidence>
<dbReference type="InterPro" id="IPR036188">
    <property type="entry name" value="FAD/NAD-bd_sf"/>
</dbReference>
<dbReference type="InterPro" id="IPR006076">
    <property type="entry name" value="FAD-dep_OxRdtase"/>
</dbReference>
<accession>A0A1G9H0N5</accession>
<keyword evidence="7" id="KW-0319">Glycerol metabolism</keyword>